<evidence type="ECO:0000256" key="3">
    <source>
        <dbReference type="ARBA" id="ARBA00022571"/>
    </source>
</evidence>
<evidence type="ECO:0000313" key="5">
    <source>
        <dbReference type="EMBL" id="PIZ61765.1"/>
    </source>
</evidence>
<gene>
    <name evidence="5" type="ORF">COY16_06000</name>
</gene>
<evidence type="ECO:0000313" key="6">
    <source>
        <dbReference type="Proteomes" id="UP000228503"/>
    </source>
</evidence>
<dbReference type="InterPro" id="IPR020557">
    <property type="entry name" value="Fumarate_lyase_CS"/>
</dbReference>
<comment type="pathway">
    <text evidence="1">Amino-acid biosynthesis; L-arginine biosynthesis; L-arginine from L-ornithine and carbamoyl phosphate: step 3/3.</text>
</comment>
<evidence type="ECO:0000259" key="4">
    <source>
        <dbReference type="Pfam" id="PF00206"/>
    </source>
</evidence>
<organism evidence="5 6">
    <name type="scientific">Candidatus Roizmanbacteria bacterium CG_4_10_14_0_2_um_filter_39_13</name>
    <dbReference type="NCBI Taxonomy" id="1974825"/>
    <lineage>
        <taxon>Bacteria</taxon>
        <taxon>Candidatus Roizmaniibacteriota</taxon>
    </lineage>
</organism>
<dbReference type="GO" id="GO:0005829">
    <property type="term" value="C:cytosol"/>
    <property type="evidence" value="ECO:0007669"/>
    <property type="project" value="TreeGrafter"/>
</dbReference>
<dbReference type="EC" id="4.3.2.1" evidence="2"/>
<accession>A0A2M7TVF4</accession>
<name>A0A2M7TVF4_9BACT</name>
<keyword evidence="3" id="KW-0028">Amino-acid biosynthesis</keyword>
<comment type="caution">
    <text evidence="5">The sequence shown here is derived from an EMBL/GenBank/DDBJ whole genome shotgun (WGS) entry which is preliminary data.</text>
</comment>
<dbReference type="Gene3D" id="1.20.200.10">
    <property type="entry name" value="Fumarase/aspartase (Central domain)"/>
    <property type="match status" value="1"/>
</dbReference>
<dbReference type="UniPathway" id="UPA00068">
    <property type="reaction ID" value="UER00114"/>
</dbReference>
<keyword evidence="5" id="KW-0456">Lyase</keyword>
<evidence type="ECO:0000256" key="2">
    <source>
        <dbReference type="ARBA" id="ARBA00012338"/>
    </source>
</evidence>
<feature type="domain" description="Fumarate lyase N-terminal" evidence="4">
    <location>
        <begin position="2"/>
        <end position="174"/>
    </location>
</feature>
<dbReference type="PANTHER" id="PTHR43814">
    <property type="entry name" value="ARGININOSUCCINATE LYASE"/>
    <property type="match status" value="1"/>
</dbReference>
<dbReference type="InterPro" id="IPR008948">
    <property type="entry name" value="L-Aspartase-like"/>
</dbReference>
<sequence>MLAQQVAELVNSFQVLAMKYEFVPMPGYTHMQKAMPSSVGMWAGSFAESLIDDLNVLKSAFDDVDQSPLGSGAAYGVSLEIDREYSSKLLGFGKVQNNSLYAQVSRVKSQAVTLHALSQIMLTLSRFASDMLIFTTSEFDYFDVPSELCTGSSIMPQKNNLDIMEILRARTHRILQYAHANNAILAGLPSGYNADFAETKESLLVSFSIVKSSVRISNLLVAGIKPKKDNLKNGFSKEIYATHAAYQLVKKGIPFREAYKQVAVSLDKIPQFNSVEVIKASSHTGSTGNLHLKKIGQDVTNAMLWWENKQNIFYLAINKLIKPINQQGPVLFSHVPLRF</sequence>
<dbReference type="AlphaFoldDB" id="A0A2M7TVF4"/>
<evidence type="ECO:0000256" key="1">
    <source>
        <dbReference type="ARBA" id="ARBA00004941"/>
    </source>
</evidence>
<dbReference type="GO" id="GO:0004056">
    <property type="term" value="F:argininosuccinate lyase activity"/>
    <property type="evidence" value="ECO:0007669"/>
    <property type="project" value="UniProtKB-EC"/>
</dbReference>
<dbReference type="Proteomes" id="UP000228503">
    <property type="component" value="Unassembled WGS sequence"/>
</dbReference>
<dbReference type="SUPFAM" id="SSF48557">
    <property type="entry name" value="L-aspartase-like"/>
    <property type="match status" value="1"/>
</dbReference>
<dbReference type="PRINTS" id="PR00149">
    <property type="entry name" value="FUMRATELYASE"/>
</dbReference>
<dbReference type="Pfam" id="PF00206">
    <property type="entry name" value="Lyase_1"/>
    <property type="match status" value="1"/>
</dbReference>
<dbReference type="EMBL" id="PFOB01000076">
    <property type="protein sequence ID" value="PIZ61765.1"/>
    <property type="molecule type" value="Genomic_DNA"/>
</dbReference>
<dbReference type="PANTHER" id="PTHR43814:SF1">
    <property type="entry name" value="ARGININOSUCCINATE LYASE"/>
    <property type="match status" value="1"/>
</dbReference>
<protein>
    <recommendedName>
        <fullName evidence="2">argininosuccinate lyase</fullName>
        <ecNumber evidence="2">4.3.2.1</ecNumber>
    </recommendedName>
</protein>
<dbReference type="InterPro" id="IPR000362">
    <property type="entry name" value="Fumarate_lyase_fam"/>
</dbReference>
<dbReference type="PRINTS" id="PR00145">
    <property type="entry name" value="ARGSUCLYASE"/>
</dbReference>
<dbReference type="InterPro" id="IPR022761">
    <property type="entry name" value="Fumarate_lyase_N"/>
</dbReference>
<proteinExistence type="predicted"/>
<dbReference type="PROSITE" id="PS00163">
    <property type="entry name" value="FUMARATE_LYASES"/>
    <property type="match status" value="1"/>
</dbReference>
<keyword evidence="3" id="KW-0055">Arginine biosynthesis</keyword>
<dbReference type="GO" id="GO:0042450">
    <property type="term" value="P:L-arginine biosynthetic process via ornithine"/>
    <property type="evidence" value="ECO:0007669"/>
    <property type="project" value="InterPro"/>
</dbReference>
<reference evidence="6" key="1">
    <citation type="submission" date="2017-09" db="EMBL/GenBank/DDBJ databases">
        <title>Depth-based differentiation of microbial function through sediment-hosted aquifers and enrichment of novel symbionts in the deep terrestrial subsurface.</title>
        <authorList>
            <person name="Probst A.J."/>
            <person name="Ladd B."/>
            <person name="Jarett J.K."/>
            <person name="Geller-Mcgrath D.E."/>
            <person name="Sieber C.M.K."/>
            <person name="Emerson J.B."/>
            <person name="Anantharaman K."/>
            <person name="Thomas B.C."/>
            <person name="Malmstrom R."/>
            <person name="Stieglmeier M."/>
            <person name="Klingl A."/>
            <person name="Woyke T."/>
            <person name="Ryan C.M."/>
            <person name="Banfield J.F."/>
        </authorList>
    </citation>
    <scope>NUCLEOTIDE SEQUENCE [LARGE SCALE GENOMIC DNA]</scope>
</reference>
<dbReference type="InterPro" id="IPR009049">
    <property type="entry name" value="Argininosuccinate_lyase"/>
</dbReference>